<evidence type="ECO:0000313" key="1">
    <source>
        <dbReference type="EMBL" id="GAD64714.1"/>
    </source>
</evidence>
<accession>U3B4C6</accession>
<keyword evidence="2" id="KW-1185">Reference proteome</keyword>
<dbReference type="Pfam" id="PF20383">
    <property type="entry name" value="DUF6678"/>
    <property type="match status" value="1"/>
</dbReference>
<protein>
    <submittedName>
        <fullName evidence="1">Uncharacterized protein</fullName>
    </submittedName>
</protein>
<dbReference type="Proteomes" id="UP000016560">
    <property type="component" value="Unassembled WGS sequence"/>
</dbReference>
<dbReference type="eggNOG" id="ENOG5032SEG">
    <property type="taxonomic scope" value="Bacteria"/>
</dbReference>
<comment type="caution">
    <text evidence="1">The sequence shown here is derived from an EMBL/GenBank/DDBJ whole genome shotgun (WGS) entry which is preliminary data.</text>
</comment>
<sequence>MDNGVASAMNNTKWDKIRLAMAALDPSPSYRTRCIDNGYISNWDHEWLYHFQIGGYECIEWLEISCETEQEKSNVLNALKKIHIPGETTPTGFMIYGYIKAGQVIEYI</sequence>
<dbReference type="InterPro" id="IPR046500">
    <property type="entry name" value="DUF6678"/>
</dbReference>
<reference evidence="1" key="1">
    <citation type="submission" date="2024-09" db="EMBL/GenBank/DDBJ databases">
        <title>Whole genome shotgun sequence of Pseudomonas alcaligenes NBRC 14159.</title>
        <authorList>
            <person name="Yoshida I."/>
            <person name="Hosoyama A."/>
            <person name="Tsuchikane K."/>
            <person name="Noguchi M."/>
            <person name="Hirakata S."/>
            <person name="Ando Y."/>
            <person name="Ohji S."/>
            <person name="Yamazoe A."/>
            <person name="Yamazaki S."/>
            <person name="Fujita N."/>
        </authorList>
    </citation>
    <scope>NUCLEOTIDE SEQUENCE</scope>
    <source>
        <strain evidence="1">NBRC 14159</strain>
    </source>
</reference>
<proteinExistence type="predicted"/>
<name>U3B4C6_AQUA1</name>
<evidence type="ECO:0000313" key="2">
    <source>
        <dbReference type="Proteomes" id="UP000016560"/>
    </source>
</evidence>
<gene>
    <name evidence="1" type="ORF">PA6_045_00340</name>
</gene>
<organism evidence="1 2">
    <name type="scientific">Aquipseudomonas alcaligenes (strain ATCC 14909 / DSM 50342 / CCUG 1425 / JCM 20561 / NBRC 14159 / NCIMB 9945 / NCTC 10367 / 1577)</name>
    <name type="common">Pseudomonas alcaligenes</name>
    <dbReference type="NCBI Taxonomy" id="1215092"/>
    <lineage>
        <taxon>Bacteria</taxon>
        <taxon>Pseudomonadati</taxon>
        <taxon>Pseudomonadota</taxon>
        <taxon>Gammaproteobacteria</taxon>
        <taxon>Pseudomonadales</taxon>
        <taxon>Pseudomonadaceae</taxon>
        <taxon>Aquipseudomonas</taxon>
    </lineage>
</organism>
<dbReference type="RefSeq" id="WP_021702787.1">
    <property type="nucleotide sequence ID" value="NZ_BATI01000045.1"/>
</dbReference>
<dbReference type="EMBL" id="BATI01000045">
    <property type="protein sequence ID" value="GAD64714.1"/>
    <property type="molecule type" value="Genomic_DNA"/>
</dbReference>
<dbReference type="AlphaFoldDB" id="U3B4C6"/>